<keyword evidence="2" id="KW-1185">Reference proteome</keyword>
<dbReference type="OrthoDB" id="3362560at2"/>
<dbReference type="AlphaFoldDB" id="A0A2W2EAF8"/>
<accession>A0A2W2EAF8</accession>
<organism evidence="1 2">
    <name type="scientific">Nonomuraea aridisoli</name>
    <dbReference type="NCBI Taxonomy" id="2070368"/>
    <lineage>
        <taxon>Bacteria</taxon>
        <taxon>Bacillati</taxon>
        <taxon>Actinomycetota</taxon>
        <taxon>Actinomycetes</taxon>
        <taxon>Streptosporangiales</taxon>
        <taxon>Streptosporangiaceae</taxon>
        <taxon>Nonomuraea</taxon>
    </lineage>
</organism>
<dbReference type="NCBIfam" id="TIGR01493">
    <property type="entry name" value="HAD-SF-IA-v2"/>
    <property type="match status" value="1"/>
</dbReference>
<sequence>MSIKGVMFDFSGTLLRIEPVERWLRGGLEAHGRLVLKDSEIAACADRLARMGAQPGGPTPHEVPAHLADLWRDRDLTDDCHRACFTALAREARLPDPALADALYERTFRPEAWHPYPDTRDVLAALRRRGVPTAVVSNIGWDLRPVFDFHDLTQYVDVFVLSYETGAKKPDPRIFQLACDSLGLPPDSVLMVGDDPEADTGAAALGCPVRLVEPLAADARPDALTAVLDLL</sequence>
<dbReference type="InterPro" id="IPR023214">
    <property type="entry name" value="HAD_sf"/>
</dbReference>
<protein>
    <submittedName>
        <fullName evidence="1">Hydrolase</fullName>
    </submittedName>
</protein>
<dbReference type="InterPro" id="IPR036412">
    <property type="entry name" value="HAD-like_sf"/>
</dbReference>
<dbReference type="Pfam" id="PF00702">
    <property type="entry name" value="Hydrolase"/>
    <property type="match status" value="1"/>
</dbReference>
<dbReference type="SFLD" id="SFLDG01129">
    <property type="entry name" value="C1.5:_HAD__Beta-PGM__Phosphata"/>
    <property type="match status" value="1"/>
</dbReference>
<dbReference type="SFLD" id="SFLDS00003">
    <property type="entry name" value="Haloacid_Dehalogenase"/>
    <property type="match status" value="1"/>
</dbReference>
<dbReference type="InterPro" id="IPR006439">
    <property type="entry name" value="HAD-SF_hydro_IA"/>
</dbReference>
<proteinExistence type="predicted"/>
<dbReference type="PANTHER" id="PTHR46649:SF4">
    <property type="entry name" value="HALOACID DEHALOGENASE-LIKE HYDROLASE (HAD) SUPERFAMILY PROTEIN"/>
    <property type="match status" value="1"/>
</dbReference>
<dbReference type="PRINTS" id="PR00413">
    <property type="entry name" value="HADHALOGNASE"/>
</dbReference>
<comment type="caution">
    <text evidence="1">The sequence shown here is derived from an EMBL/GenBank/DDBJ whole genome shotgun (WGS) entry which is preliminary data.</text>
</comment>
<dbReference type="PANTHER" id="PTHR46649">
    <property type="match status" value="1"/>
</dbReference>
<evidence type="ECO:0000313" key="1">
    <source>
        <dbReference type="EMBL" id="PZG21256.1"/>
    </source>
</evidence>
<keyword evidence="1" id="KW-0378">Hydrolase</keyword>
<evidence type="ECO:0000313" key="2">
    <source>
        <dbReference type="Proteomes" id="UP000249304"/>
    </source>
</evidence>
<dbReference type="EMBL" id="POUD01000018">
    <property type="protein sequence ID" value="PZG21256.1"/>
    <property type="molecule type" value="Genomic_DNA"/>
</dbReference>
<dbReference type="Gene3D" id="3.40.50.1000">
    <property type="entry name" value="HAD superfamily/HAD-like"/>
    <property type="match status" value="1"/>
</dbReference>
<dbReference type="NCBIfam" id="TIGR01509">
    <property type="entry name" value="HAD-SF-IA-v3"/>
    <property type="match status" value="1"/>
</dbReference>
<reference evidence="1 2" key="1">
    <citation type="submission" date="2018-01" db="EMBL/GenBank/DDBJ databases">
        <title>Draft genome sequence of Nonomuraea sp. KC333.</title>
        <authorList>
            <person name="Sahin N."/>
            <person name="Saygin H."/>
            <person name="Ay H."/>
        </authorList>
    </citation>
    <scope>NUCLEOTIDE SEQUENCE [LARGE SCALE GENOMIC DNA]</scope>
    <source>
        <strain evidence="1 2">KC333</strain>
    </source>
</reference>
<dbReference type="Proteomes" id="UP000249304">
    <property type="component" value="Unassembled WGS sequence"/>
</dbReference>
<dbReference type="SUPFAM" id="SSF56784">
    <property type="entry name" value="HAD-like"/>
    <property type="match status" value="1"/>
</dbReference>
<name>A0A2W2EAF8_9ACTN</name>
<dbReference type="NCBIfam" id="TIGR01549">
    <property type="entry name" value="HAD-SF-IA-v1"/>
    <property type="match status" value="1"/>
</dbReference>
<dbReference type="GO" id="GO:0016787">
    <property type="term" value="F:hydrolase activity"/>
    <property type="evidence" value="ECO:0007669"/>
    <property type="project" value="UniProtKB-KW"/>
</dbReference>
<gene>
    <name evidence="1" type="ORF">C1J01_06985</name>
</gene>